<reference evidence="1 2" key="1">
    <citation type="submission" date="2018-07" db="EMBL/GenBank/DDBJ databases">
        <title>Streptomyces species from bats.</title>
        <authorList>
            <person name="Dunlap C."/>
        </authorList>
    </citation>
    <scope>NUCLEOTIDE SEQUENCE [LARGE SCALE GENOMIC DNA]</scope>
    <source>
        <strain evidence="1 2">AC230</strain>
    </source>
</reference>
<sequence>MARQTFGDGIADFVVQPTDGLWGVAAGTTVTFWNSSTDGEQYTDLLDPDGTPVTAVTSDDYGALPSVQGPEGILGMWADAGGGRRAWLYAQSGGRGLPGDPGAHWYFGTGEPEDSDLTPVAGDLYVDTSNGNLYSYTGTEWLYQTGLRGPEGPAGTGNVESVNGKTGDIVLTATDVGAIPAASKGAAGGVPDLDPTGKVPAEQLPAPPAVPGIWLPSDYGLAGWAYDLHAASRTPGDMPGQAQRLYLIGVPLRTAKTVSQVAIHVMGYDQSASTTTNVRFGIYDASFALRASSAGDQKAQLPAVHNIGGQMVKLNLSTGVSLSAGLYYVAILVKVSATTATPYLAATNWGATSTTSGAVAVSTGGVHRWLQSSATNLTALPASGTLTAASFTEATTCYWAGIV</sequence>
<dbReference type="AlphaFoldDB" id="A0A370B8M1"/>
<gene>
    <name evidence="1" type="ORF">DVH02_11650</name>
</gene>
<evidence type="ECO:0008006" key="3">
    <source>
        <dbReference type="Google" id="ProtNLM"/>
    </source>
</evidence>
<dbReference type="OrthoDB" id="4227103at2"/>
<evidence type="ECO:0000313" key="1">
    <source>
        <dbReference type="EMBL" id="RDG37971.1"/>
    </source>
</evidence>
<comment type="caution">
    <text evidence="1">The sequence shown here is derived from an EMBL/GenBank/DDBJ whole genome shotgun (WGS) entry which is preliminary data.</text>
</comment>
<organism evidence="1 2">
    <name type="scientific">Streptomyces corynorhini</name>
    <dbReference type="NCBI Taxonomy" id="2282652"/>
    <lineage>
        <taxon>Bacteria</taxon>
        <taxon>Bacillati</taxon>
        <taxon>Actinomycetota</taxon>
        <taxon>Actinomycetes</taxon>
        <taxon>Kitasatosporales</taxon>
        <taxon>Streptomycetaceae</taxon>
        <taxon>Streptomyces</taxon>
    </lineage>
</organism>
<dbReference type="Proteomes" id="UP000253741">
    <property type="component" value="Unassembled WGS sequence"/>
</dbReference>
<evidence type="ECO:0000313" key="2">
    <source>
        <dbReference type="Proteomes" id="UP000253741"/>
    </source>
</evidence>
<proteinExistence type="predicted"/>
<name>A0A370B8M1_9ACTN</name>
<keyword evidence="2" id="KW-1185">Reference proteome</keyword>
<protein>
    <recommendedName>
        <fullName evidence="3">Minor tail protein</fullName>
    </recommendedName>
</protein>
<accession>A0A370B8M1</accession>
<dbReference type="RefSeq" id="WP_114623711.1">
    <property type="nucleotide sequence ID" value="NZ_QQNA01000080.1"/>
</dbReference>
<dbReference type="EMBL" id="QQNA01000080">
    <property type="protein sequence ID" value="RDG37971.1"/>
    <property type="molecule type" value="Genomic_DNA"/>
</dbReference>